<dbReference type="GO" id="GO:0015031">
    <property type="term" value="P:protein transport"/>
    <property type="evidence" value="ECO:0007669"/>
    <property type="project" value="UniProtKB-KW"/>
</dbReference>
<comment type="similarity">
    <text evidence="2">Belongs to the YajC family.</text>
</comment>
<keyword evidence="5 10" id="KW-0812">Transmembrane</keyword>
<evidence type="ECO:0000256" key="8">
    <source>
        <dbReference type="ARBA" id="ARBA00023010"/>
    </source>
</evidence>
<comment type="caution">
    <text evidence="11">The sequence shown here is derived from an EMBL/GenBank/DDBJ whole genome shotgun (WGS) entry which is preliminary data.</text>
</comment>
<keyword evidence="4" id="KW-1003">Cell membrane</keyword>
<keyword evidence="6" id="KW-0653">Protein transport</keyword>
<dbReference type="GO" id="GO:0005886">
    <property type="term" value="C:plasma membrane"/>
    <property type="evidence" value="ECO:0007669"/>
    <property type="project" value="UniProtKB-SubCell"/>
</dbReference>
<dbReference type="Proteomes" id="UP000019241">
    <property type="component" value="Unassembled WGS sequence"/>
</dbReference>
<reference evidence="11 12" key="1">
    <citation type="submission" date="2012-12" db="EMBL/GenBank/DDBJ databases">
        <title>Novel taxa of Listeriaceae from agricultural environments in the United States.</title>
        <authorList>
            <person name="den Bakker H.C."/>
            <person name="Allred A."/>
            <person name="Warchocki S."/>
            <person name="Wright E.M."/>
            <person name="Burrell A."/>
            <person name="Nightingale K.K."/>
            <person name="Kephart D."/>
            <person name="Wiedmann M."/>
        </authorList>
    </citation>
    <scope>NUCLEOTIDE SEQUENCE [LARGE SCALE GENOMIC DNA]</scope>
    <source>
        <strain evidence="11 12">FSL S10-1203</strain>
    </source>
</reference>
<dbReference type="PANTHER" id="PTHR33909">
    <property type="entry name" value="SEC TRANSLOCON ACCESSORY COMPLEX SUBUNIT YAJC"/>
    <property type="match status" value="1"/>
</dbReference>
<dbReference type="PATRIC" id="fig|1265822.4.peg.3313"/>
<evidence type="ECO:0000256" key="2">
    <source>
        <dbReference type="ARBA" id="ARBA00006742"/>
    </source>
</evidence>
<keyword evidence="7 10" id="KW-1133">Transmembrane helix</keyword>
<evidence type="ECO:0000313" key="12">
    <source>
        <dbReference type="Proteomes" id="UP000019241"/>
    </source>
</evidence>
<evidence type="ECO:0000256" key="9">
    <source>
        <dbReference type="ARBA" id="ARBA00023136"/>
    </source>
</evidence>
<evidence type="ECO:0000256" key="3">
    <source>
        <dbReference type="ARBA" id="ARBA00022448"/>
    </source>
</evidence>
<protein>
    <submittedName>
        <fullName evidence="11">Preprotein translocase subunit YajC</fullName>
    </submittedName>
</protein>
<feature type="transmembrane region" description="Helical" evidence="10">
    <location>
        <begin position="6"/>
        <end position="22"/>
    </location>
</feature>
<name>W7D8T6_9LIST</name>
<accession>W7D8T6</accession>
<dbReference type="SMART" id="SM01323">
    <property type="entry name" value="YajC"/>
    <property type="match status" value="1"/>
</dbReference>
<evidence type="ECO:0000256" key="7">
    <source>
        <dbReference type="ARBA" id="ARBA00022989"/>
    </source>
</evidence>
<dbReference type="InterPro" id="IPR003849">
    <property type="entry name" value="Preprotein_translocase_YajC"/>
</dbReference>
<organism evidence="11 12">
    <name type="scientific">Listeria fleischmannii FSL S10-1203</name>
    <dbReference type="NCBI Taxonomy" id="1265822"/>
    <lineage>
        <taxon>Bacteria</taxon>
        <taxon>Bacillati</taxon>
        <taxon>Bacillota</taxon>
        <taxon>Bacilli</taxon>
        <taxon>Bacillales</taxon>
        <taxon>Listeriaceae</taxon>
        <taxon>Listeria</taxon>
    </lineage>
</organism>
<dbReference type="AlphaFoldDB" id="W7D8T6"/>
<evidence type="ECO:0000313" key="11">
    <source>
        <dbReference type="EMBL" id="EUJ49287.1"/>
    </source>
</evidence>
<dbReference type="RefSeq" id="WP_036064539.1">
    <property type="nucleotide sequence ID" value="NZ_AODM01000055.1"/>
</dbReference>
<dbReference type="PRINTS" id="PR01853">
    <property type="entry name" value="YAJCTRNLCASE"/>
</dbReference>
<comment type="subcellular location">
    <subcellularLocation>
        <location evidence="1">Cell membrane</location>
        <topology evidence="1">Single-pass membrane protein</topology>
    </subcellularLocation>
</comment>
<keyword evidence="8" id="KW-0811">Translocation</keyword>
<proteinExistence type="inferred from homology"/>
<evidence type="ECO:0000256" key="5">
    <source>
        <dbReference type="ARBA" id="ARBA00022692"/>
    </source>
</evidence>
<dbReference type="PANTHER" id="PTHR33909:SF1">
    <property type="entry name" value="SEC TRANSLOCON ACCESSORY COMPLEX SUBUNIT YAJC"/>
    <property type="match status" value="1"/>
</dbReference>
<evidence type="ECO:0000256" key="1">
    <source>
        <dbReference type="ARBA" id="ARBA00004162"/>
    </source>
</evidence>
<dbReference type="Pfam" id="PF02699">
    <property type="entry name" value="YajC"/>
    <property type="match status" value="1"/>
</dbReference>
<gene>
    <name evidence="11" type="ORF">MCOL2_16332</name>
</gene>
<sequence length="116" mass="12760">MGTLTAFIPIILMIVLFYFLLIRPQQKRQKEVTNMQNSLAKGDKIITIGGLHGVVEAIEDGTVVLKAGNTKLTFDRNAIRTVLEKGNTAPAVAPVEPVEETAKETEEKIIKIRSSQ</sequence>
<keyword evidence="9 10" id="KW-0472">Membrane</keyword>
<keyword evidence="3" id="KW-0813">Transport</keyword>
<evidence type="ECO:0000256" key="6">
    <source>
        <dbReference type="ARBA" id="ARBA00022927"/>
    </source>
</evidence>
<evidence type="ECO:0000256" key="4">
    <source>
        <dbReference type="ARBA" id="ARBA00022475"/>
    </source>
</evidence>
<dbReference type="NCBIfam" id="TIGR00739">
    <property type="entry name" value="yajC"/>
    <property type="match status" value="1"/>
</dbReference>
<evidence type="ECO:0000256" key="10">
    <source>
        <dbReference type="SAM" id="Phobius"/>
    </source>
</evidence>
<dbReference type="EMBL" id="AODM01000055">
    <property type="protein sequence ID" value="EUJ49287.1"/>
    <property type="molecule type" value="Genomic_DNA"/>
</dbReference>